<feature type="compositionally biased region" description="Low complexity" evidence="4">
    <location>
        <begin position="294"/>
        <end position="325"/>
    </location>
</feature>
<feature type="domain" description="RRM" evidence="5">
    <location>
        <begin position="5"/>
        <end position="84"/>
    </location>
</feature>
<evidence type="ECO:0000259" key="5">
    <source>
        <dbReference type="PROSITE" id="PS50102"/>
    </source>
</evidence>
<dbReference type="InterPro" id="IPR000504">
    <property type="entry name" value="RRM_dom"/>
</dbReference>
<dbReference type="PANTHER" id="PTHR24012">
    <property type="entry name" value="RNA BINDING PROTEIN"/>
    <property type="match status" value="1"/>
</dbReference>
<gene>
    <name evidence="6" type="ORF">NESM_000170600</name>
</gene>
<feature type="region of interest" description="Disordered" evidence="4">
    <location>
        <begin position="177"/>
        <end position="455"/>
    </location>
</feature>
<dbReference type="Pfam" id="PF00076">
    <property type="entry name" value="RRM_1"/>
    <property type="match status" value="2"/>
</dbReference>
<dbReference type="FunFam" id="3.30.70.330:FF:001110">
    <property type="entry name" value="RNA-binding protein, putative"/>
    <property type="match status" value="1"/>
</dbReference>
<evidence type="ECO:0000256" key="1">
    <source>
        <dbReference type="ARBA" id="ARBA00022737"/>
    </source>
</evidence>
<feature type="compositionally biased region" description="Polar residues" evidence="4">
    <location>
        <begin position="224"/>
        <end position="244"/>
    </location>
</feature>
<accession>A0AAW0F6T6</accession>
<evidence type="ECO:0000256" key="2">
    <source>
        <dbReference type="ARBA" id="ARBA00022884"/>
    </source>
</evidence>
<dbReference type="EMBL" id="JAECZO010000011">
    <property type="protein sequence ID" value="KAK7201101.1"/>
    <property type="molecule type" value="Genomic_DNA"/>
</dbReference>
<name>A0AAW0F6T6_9TRYP</name>
<dbReference type="InterPro" id="IPR012677">
    <property type="entry name" value="Nucleotide-bd_a/b_plait_sf"/>
</dbReference>
<evidence type="ECO:0000313" key="7">
    <source>
        <dbReference type="Proteomes" id="UP001430356"/>
    </source>
</evidence>
<feature type="compositionally biased region" description="Polar residues" evidence="4">
    <location>
        <begin position="339"/>
        <end position="381"/>
    </location>
</feature>
<feature type="region of interest" description="Disordered" evidence="4">
    <location>
        <begin position="472"/>
        <end position="491"/>
    </location>
</feature>
<feature type="compositionally biased region" description="Pro residues" evidence="4">
    <location>
        <begin position="275"/>
        <end position="286"/>
    </location>
</feature>
<reference evidence="6 7" key="1">
    <citation type="journal article" date="2021" name="MBio">
        <title>A New Model Trypanosomatid, Novymonas esmeraldas: Genomic Perception of Its 'Candidatus Pandoraea novymonadis' Endosymbiont.</title>
        <authorList>
            <person name="Zakharova A."/>
            <person name="Saura A."/>
            <person name="Butenko A."/>
            <person name="Podesvova L."/>
            <person name="Warmusova S."/>
            <person name="Kostygov A.Y."/>
            <person name="Nenarokova A."/>
            <person name="Lukes J."/>
            <person name="Opperdoes F.R."/>
            <person name="Yurchenko V."/>
        </authorList>
    </citation>
    <scope>NUCLEOTIDE SEQUENCE [LARGE SCALE GENOMIC DNA]</scope>
    <source>
        <strain evidence="6 7">E262AT.01</strain>
    </source>
</reference>
<evidence type="ECO:0000313" key="6">
    <source>
        <dbReference type="EMBL" id="KAK7201101.1"/>
    </source>
</evidence>
<feature type="domain" description="RRM" evidence="5">
    <location>
        <begin position="96"/>
        <end position="176"/>
    </location>
</feature>
<proteinExistence type="predicted"/>
<dbReference type="Gene3D" id="3.30.70.330">
    <property type="match status" value="2"/>
</dbReference>
<keyword evidence="7" id="KW-1185">Reference proteome</keyword>
<keyword evidence="2 3" id="KW-0694">RNA-binding</keyword>
<dbReference type="SMART" id="SM00360">
    <property type="entry name" value="RRM"/>
    <property type="match status" value="2"/>
</dbReference>
<dbReference type="FunFam" id="3.30.70.330:FF:001043">
    <property type="entry name" value="RNA-binding protein, putative"/>
    <property type="match status" value="1"/>
</dbReference>
<comment type="caution">
    <text evidence="6">The sequence shown here is derived from an EMBL/GenBank/DDBJ whole genome shotgun (WGS) entry which is preliminary data.</text>
</comment>
<dbReference type="Proteomes" id="UP001430356">
    <property type="component" value="Unassembled WGS sequence"/>
</dbReference>
<dbReference type="InterPro" id="IPR035979">
    <property type="entry name" value="RBD_domain_sf"/>
</dbReference>
<protein>
    <submittedName>
        <fullName evidence="6">RNA recognition motif (RRM, RBD, or RNP domain)</fullName>
    </submittedName>
</protein>
<keyword evidence="1" id="KW-0677">Repeat</keyword>
<sequence length="514" mass="55381">MTSLQNLFVAKLPRNLTDGDLEQIFVEYHPTSAKVMLDATTGKSKGFGFVLFESEDAGRKAYEKLNKTHVTLHGHNFNLCIFPSKHDGKVATEESNALYVRNIPLKLTELEVEQFLRGFGPLTYCAMREDNFGGSVWVVYAEFSTVESAKRALTSLHGNRSYFNTSVAILAKYADTDEAKRERRRRREQQQHDAPHATEPPTNASGGGRGFASHGHRAPPPPVRTSSGHSSAGHSMPHSYSSSEVHTENGAAPPHPPSFASIAHHFAPTRHGGGIPPPPAVPPGPPTLVSSTLQQPQQHQQQQQFQQQQQQPQHPHQQQYQQPQQGSLMPGQQQPPTPNSMSSFLHVTFNPTQANNGANNFTQYGGLEQTPSRGSPSTPLNFSFGHEMDNSGAIPHGSAAGSNGMLDASGNAPTTPVRRSSNLSTSSSYRHNPYAPVTPVSSSHNSTGPSTPVVSSIVLPTAPHVHMHFGASHHMQSSPYPPGQGMGTASAAHFASRGTSAYMAAPTGVGEYNQ</sequence>
<dbReference type="GO" id="GO:0003723">
    <property type="term" value="F:RNA binding"/>
    <property type="evidence" value="ECO:0007669"/>
    <property type="project" value="UniProtKB-UniRule"/>
</dbReference>
<evidence type="ECO:0000256" key="4">
    <source>
        <dbReference type="SAM" id="MobiDB-lite"/>
    </source>
</evidence>
<dbReference type="SUPFAM" id="SSF54928">
    <property type="entry name" value="RNA-binding domain, RBD"/>
    <property type="match status" value="1"/>
</dbReference>
<dbReference type="PROSITE" id="PS50102">
    <property type="entry name" value="RRM"/>
    <property type="match status" value="2"/>
</dbReference>
<dbReference type="CDD" id="cd00590">
    <property type="entry name" value="RRM_SF"/>
    <property type="match status" value="1"/>
</dbReference>
<dbReference type="AlphaFoldDB" id="A0AAW0F6T6"/>
<organism evidence="6 7">
    <name type="scientific">Novymonas esmeraldas</name>
    <dbReference type="NCBI Taxonomy" id="1808958"/>
    <lineage>
        <taxon>Eukaryota</taxon>
        <taxon>Discoba</taxon>
        <taxon>Euglenozoa</taxon>
        <taxon>Kinetoplastea</taxon>
        <taxon>Metakinetoplastina</taxon>
        <taxon>Trypanosomatida</taxon>
        <taxon>Trypanosomatidae</taxon>
        <taxon>Novymonas</taxon>
    </lineage>
</organism>
<evidence type="ECO:0000256" key="3">
    <source>
        <dbReference type="PROSITE-ProRule" id="PRU00176"/>
    </source>
</evidence>
<feature type="compositionally biased region" description="Polar residues" evidence="4">
    <location>
        <begin position="439"/>
        <end position="454"/>
    </location>
</feature>